<protein>
    <submittedName>
        <fullName evidence="2">Uncharacterized protein</fullName>
    </submittedName>
</protein>
<dbReference type="AlphaFoldDB" id="A0A0F9T0F2"/>
<feature type="compositionally biased region" description="Basic and acidic residues" evidence="1">
    <location>
        <begin position="388"/>
        <end position="399"/>
    </location>
</feature>
<feature type="region of interest" description="Disordered" evidence="1">
    <location>
        <begin position="496"/>
        <end position="530"/>
    </location>
</feature>
<sequence length="555" mass="64104">MINIEMERIKYFIENDASLINLVKPQHIVGGGEEASPLKRTSSISLRKFATLIKLIKRKKALKIGHAGILPFKIELPQKNLNRLQTKLEKLVTEETKYLTAEQQEQRAQYAKYMKKEDSKEESDEVISEIMKQIELIIENHVPEQSVNGILDYLTPFEMKDNIWVDSGVEFGKINTGMNNIIKVQIILAKEGIQEYQFQNDDGSIRSEYHLKSYPELEKAVRGLDVLHMIIEHKNSWNYGDSVGCVRQIVADPKLRGIRGMGYFKKDTIPKYLLDTLMAELPFSVSIGFLAEKGEGGEFNGQIYDYIQKNMQLDHLAICIDSTPRCSLPDCGGNVEKFKAKDNLEFTIIKKNNYYYNINSIIFDSKETIEKKPQEENLGDNQDMANTEDAKPDKPEDQEEMLGKLKKWLESMHPDKKSSLKDEIIKLFGDNKNMDEKEYVDTLAKKDADYKELNEKFRKIYIREIKSFSDKFSDADLKEMSLIKLESISEVVSDPRIRKEKKPEVLPMEGKDKKDLEDKKNEKPKRINPAEVFSETNKEFIMDSFIATNFGKSRQ</sequence>
<dbReference type="EMBL" id="LAZR01001574">
    <property type="protein sequence ID" value="KKN42541.1"/>
    <property type="molecule type" value="Genomic_DNA"/>
</dbReference>
<gene>
    <name evidence="2" type="ORF">LCGC14_0712270</name>
</gene>
<accession>A0A0F9T0F2</accession>
<name>A0A0F9T0F2_9ZZZZ</name>
<organism evidence="2">
    <name type="scientific">marine sediment metagenome</name>
    <dbReference type="NCBI Taxonomy" id="412755"/>
    <lineage>
        <taxon>unclassified sequences</taxon>
        <taxon>metagenomes</taxon>
        <taxon>ecological metagenomes</taxon>
    </lineage>
</organism>
<evidence type="ECO:0000256" key="1">
    <source>
        <dbReference type="SAM" id="MobiDB-lite"/>
    </source>
</evidence>
<reference evidence="2" key="1">
    <citation type="journal article" date="2015" name="Nature">
        <title>Complex archaea that bridge the gap between prokaryotes and eukaryotes.</title>
        <authorList>
            <person name="Spang A."/>
            <person name="Saw J.H."/>
            <person name="Jorgensen S.L."/>
            <person name="Zaremba-Niedzwiedzka K."/>
            <person name="Martijn J."/>
            <person name="Lind A.E."/>
            <person name="van Eijk R."/>
            <person name="Schleper C."/>
            <person name="Guy L."/>
            <person name="Ettema T.J."/>
        </authorList>
    </citation>
    <scope>NUCLEOTIDE SEQUENCE</scope>
</reference>
<feature type="compositionally biased region" description="Basic and acidic residues" evidence="1">
    <location>
        <begin position="496"/>
        <end position="525"/>
    </location>
</feature>
<comment type="caution">
    <text evidence="2">The sequence shown here is derived from an EMBL/GenBank/DDBJ whole genome shotgun (WGS) entry which is preliminary data.</text>
</comment>
<feature type="region of interest" description="Disordered" evidence="1">
    <location>
        <begin position="373"/>
        <end position="399"/>
    </location>
</feature>
<proteinExistence type="predicted"/>
<evidence type="ECO:0000313" key="2">
    <source>
        <dbReference type="EMBL" id="KKN42541.1"/>
    </source>
</evidence>